<accession>A0A1H7ST19</accession>
<dbReference type="InterPro" id="IPR014710">
    <property type="entry name" value="RmlC-like_jellyroll"/>
</dbReference>
<dbReference type="STRING" id="416943.SAMN05445871_5114"/>
<dbReference type="CDD" id="cd00092">
    <property type="entry name" value="HTH_CRP"/>
    <property type="match status" value="1"/>
</dbReference>
<dbReference type="RefSeq" id="WP_090550390.1">
    <property type="nucleotide sequence ID" value="NZ_FNSR01000002.1"/>
</dbReference>
<dbReference type="PRINTS" id="PR00034">
    <property type="entry name" value="HTHCRP"/>
</dbReference>
<evidence type="ECO:0000256" key="1">
    <source>
        <dbReference type="ARBA" id="ARBA00023015"/>
    </source>
</evidence>
<organism evidence="6 7">
    <name type="scientific">Paraburkholderia caballeronis</name>
    <dbReference type="NCBI Taxonomy" id="416943"/>
    <lineage>
        <taxon>Bacteria</taxon>
        <taxon>Pseudomonadati</taxon>
        <taxon>Pseudomonadota</taxon>
        <taxon>Betaproteobacteria</taxon>
        <taxon>Burkholderiales</taxon>
        <taxon>Burkholderiaceae</taxon>
        <taxon>Paraburkholderia</taxon>
    </lineage>
</organism>
<dbReference type="PROSITE" id="PS50042">
    <property type="entry name" value="CNMP_BINDING_3"/>
    <property type="match status" value="1"/>
</dbReference>
<keyword evidence="2" id="KW-0238">DNA-binding</keyword>
<evidence type="ECO:0000313" key="7">
    <source>
        <dbReference type="Proteomes" id="UP000199120"/>
    </source>
</evidence>
<dbReference type="SUPFAM" id="SSF46785">
    <property type="entry name" value="Winged helix' DNA-binding domain"/>
    <property type="match status" value="1"/>
</dbReference>
<dbReference type="Gene3D" id="2.60.120.10">
    <property type="entry name" value="Jelly Rolls"/>
    <property type="match status" value="1"/>
</dbReference>
<dbReference type="SUPFAM" id="SSF51206">
    <property type="entry name" value="cAMP-binding domain-like"/>
    <property type="match status" value="1"/>
</dbReference>
<feature type="domain" description="HTH crp-type" evidence="5">
    <location>
        <begin position="218"/>
        <end position="291"/>
    </location>
</feature>
<proteinExistence type="predicted"/>
<dbReference type="SMART" id="SM00419">
    <property type="entry name" value="HTH_CRP"/>
    <property type="match status" value="1"/>
</dbReference>
<gene>
    <name evidence="6" type="ORF">SAMN05192542_11314</name>
</gene>
<dbReference type="Gene3D" id="1.10.10.10">
    <property type="entry name" value="Winged helix-like DNA-binding domain superfamily/Winged helix DNA-binding domain"/>
    <property type="match status" value="1"/>
</dbReference>
<protein>
    <submittedName>
        <fullName evidence="6">CRP/FNR family transcriptional regulator, anaerobic regulatory protein</fullName>
    </submittedName>
</protein>
<dbReference type="PANTHER" id="PTHR24567">
    <property type="entry name" value="CRP FAMILY TRANSCRIPTIONAL REGULATORY PROTEIN"/>
    <property type="match status" value="1"/>
</dbReference>
<dbReference type="PROSITE" id="PS51063">
    <property type="entry name" value="HTH_CRP_2"/>
    <property type="match status" value="1"/>
</dbReference>
<evidence type="ECO:0000256" key="3">
    <source>
        <dbReference type="ARBA" id="ARBA00023163"/>
    </source>
</evidence>
<dbReference type="InterPro" id="IPR036390">
    <property type="entry name" value="WH_DNA-bd_sf"/>
</dbReference>
<dbReference type="Proteomes" id="UP000199120">
    <property type="component" value="Unassembled WGS sequence"/>
</dbReference>
<evidence type="ECO:0000259" key="5">
    <source>
        <dbReference type="PROSITE" id="PS51063"/>
    </source>
</evidence>
<dbReference type="GO" id="GO:0005829">
    <property type="term" value="C:cytosol"/>
    <property type="evidence" value="ECO:0007669"/>
    <property type="project" value="TreeGrafter"/>
</dbReference>
<dbReference type="EMBL" id="FOAJ01000013">
    <property type="protein sequence ID" value="SEL75691.1"/>
    <property type="molecule type" value="Genomic_DNA"/>
</dbReference>
<dbReference type="PANTHER" id="PTHR24567:SF75">
    <property type="entry name" value="FUMARATE AND NITRATE REDUCTION REGULATORY PROTEIN"/>
    <property type="match status" value="1"/>
</dbReference>
<feature type="domain" description="Cyclic nucleotide-binding" evidence="4">
    <location>
        <begin position="84"/>
        <end position="158"/>
    </location>
</feature>
<dbReference type="InterPro" id="IPR018490">
    <property type="entry name" value="cNMP-bd_dom_sf"/>
</dbReference>
<evidence type="ECO:0000256" key="2">
    <source>
        <dbReference type="ARBA" id="ARBA00023125"/>
    </source>
</evidence>
<evidence type="ECO:0000259" key="4">
    <source>
        <dbReference type="PROSITE" id="PS50042"/>
    </source>
</evidence>
<keyword evidence="3" id="KW-0804">Transcription</keyword>
<evidence type="ECO:0000313" key="6">
    <source>
        <dbReference type="EMBL" id="SEL75691.1"/>
    </source>
</evidence>
<dbReference type="GO" id="GO:0003700">
    <property type="term" value="F:DNA-binding transcription factor activity"/>
    <property type="evidence" value="ECO:0007669"/>
    <property type="project" value="TreeGrafter"/>
</dbReference>
<dbReference type="Pfam" id="PF13545">
    <property type="entry name" value="HTH_Crp_2"/>
    <property type="match status" value="1"/>
</dbReference>
<keyword evidence="7" id="KW-1185">Reference proteome</keyword>
<dbReference type="InterPro" id="IPR012318">
    <property type="entry name" value="HTH_CRP"/>
</dbReference>
<dbReference type="GO" id="GO:0003677">
    <property type="term" value="F:DNA binding"/>
    <property type="evidence" value="ECO:0007669"/>
    <property type="project" value="UniProtKB-KW"/>
</dbReference>
<keyword evidence="1" id="KW-0805">Transcription regulation</keyword>
<name>A0A1H7ST19_9BURK</name>
<reference evidence="7" key="1">
    <citation type="submission" date="2016-10" db="EMBL/GenBank/DDBJ databases">
        <authorList>
            <person name="Varghese N."/>
            <person name="Submissions S."/>
        </authorList>
    </citation>
    <scope>NUCLEOTIDE SEQUENCE [LARGE SCALE GENOMIC DNA]</scope>
    <source>
        <strain evidence="7">LMG 26416</strain>
    </source>
</reference>
<dbReference type="Pfam" id="PF00027">
    <property type="entry name" value="cNMP_binding"/>
    <property type="match status" value="1"/>
</dbReference>
<dbReference type="InterPro" id="IPR000595">
    <property type="entry name" value="cNMP-bd_dom"/>
</dbReference>
<dbReference type="InterPro" id="IPR036388">
    <property type="entry name" value="WH-like_DNA-bd_sf"/>
</dbReference>
<dbReference type="SMART" id="SM00100">
    <property type="entry name" value="cNMP"/>
    <property type="match status" value="1"/>
</dbReference>
<dbReference type="FunFam" id="1.10.10.10:FF:000028">
    <property type="entry name" value="Fumarate/nitrate reduction transcriptional regulator Fnr"/>
    <property type="match status" value="1"/>
</dbReference>
<dbReference type="OrthoDB" id="7643467at2"/>
<dbReference type="CDD" id="cd00038">
    <property type="entry name" value="CAP_ED"/>
    <property type="match status" value="1"/>
</dbReference>
<dbReference type="InterPro" id="IPR050397">
    <property type="entry name" value="Env_Response_Regulators"/>
</dbReference>
<sequence length="296" mass="32776">MPDVARYPSATAHRSAFAGLPVHALSSEPPLPLPRSRAEAVRPVILLSRADAAERMEHAGGTSSARNAAPQIGCERCSSRDLCMPPSLRDTQPAGLVGVFGNSRKVERGEAIYRAGDGFENLYVLRAGSSKTIALHRDGREQITGFQISGEFIGMEGLTTGVHTLDAIALEDSVVCAIPFRALESMSYTDRDLQRHMNWLMSREIVRESAHLMLMGSMNAEERVAAFLLNLSQRYRERGYSATEFQLRMTRDEIGCYLGLKLETVSRMLTRLQKRGLIQISGKKARIVDLDNLERV</sequence>
<dbReference type="AlphaFoldDB" id="A0A1H7ST19"/>